<name>A0ABD0VXM1_DENTH</name>
<dbReference type="InterPro" id="IPR040256">
    <property type="entry name" value="At4g02000-like"/>
</dbReference>
<gene>
    <name evidence="1" type="ORF">M5K25_001414</name>
</gene>
<organism evidence="1 2">
    <name type="scientific">Dendrobium thyrsiflorum</name>
    <name type="common">Pinecone-like raceme dendrobium</name>
    <name type="synonym">Orchid</name>
    <dbReference type="NCBI Taxonomy" id="117978"/>
    <lineage>
        <taxon>Eukaryota</taxon>
        <taxon>Viridiplantae</taxon>
        <taxon>Streptophyta</taxon>
        <taxon>Embryophyta</taxon>
        <taxon>Tracheophyta</taxon>
        <taxon>Spermatophyta</taxon>
        <taxon>Magnoliopsida</taxon>
        <taxon>Liliopsida</taxon>
        <taxon>Asparagales</taxon>
        <taxon>Orchidaceae</taxon>
        <taxon>Epidendroideae</taxon>
        <taxon>Malaxideae</taxon>
        <taxon>Dendrobiinae</taxon>
        <taxon>Dendrobium</taxon>
    </lineage>
</organism>
<dbReference type="AlphaFoldDB" id="A0ABD0VXM1"/>
<comment type="caution">
    <text evidence="1">The sequence shown here is derived from an EMBL/GenBank/DDBJ whole genome shotgun (WGS) entry which is preliminary data.</text>
</comment>
<sequence length="493" mass="53751">MGVRPSIARVLVEIDVTKKYSDFVWICSKTLGFRQRVELEDFPSYCDHCKVLGHSNVECCVLNPSLATSSLPCEECVVKPAGGIIPLVDPVIVDVSGKYTKVMPVEHSVLVNNVPVDGLKGSLVEDVQCFGHLESRVADEHQVLFNLAEVHEDVVFNSGGSFKSSCFFSQAAVGDGISDALPVTDSVEEGFRVESVSVSALIENVVGEDGPLRSSALVPDNLVDVPISVESPTGLHKLAVSNLGVTCSGKSLWSHGYPSAGEGERDLEGENHDTLIDLYGLDVCKVTEKVLSQVKHGTQISKDDKFIQLGKRRPKKPDIWKTSRLGEGIILSNSSSTACSCSSLGIGGTTENFNVKVERLDTSNVLAFLWSQEEFESVYRKCPRHVDAKAASIFHHPIIDRMMKQAMFLGLPDLQQNRLAPFVSVRKASFEAYPSCSLQKEASQDEYVLPSCSLQKEAILISEQLSALNPAEFNEILGIVHHILKLRKPELGG</sequence>
<evidence type="ECO:0000313" key="2">
    <source>
        <dbReference type="Proteomes" id="UP001552299"/>
    </source>
</evidence>
<dbReference type="PANTHER" id="PTHR31286:SF180">
    <property type="entry name" value="OS10G0362600 PROTEIN"/>
    <property type="match status" value="1"/>
</dbReference>
<evidence type="ECO:0000313" key="1">
    <source>
        <dbReference type="EMBL" id="KAL0927251.1"/>
    </source>
</evidence>
<dbReference type="Proteomes" id="UP001552299">
    <property type="component" value="Unassembled WGS sequence"/>
</dbReference>
<proteinExistence type="predicted"/>
<accession>A0ABD0VXM1</accession>
<dbReference type="PANTHER" id="PTHR31286">
    <property type="entry name" value="GLYCINE-RICH CELL WALL STRUCTURAL PROTEIN 1.8-LIKE"/>
    <property type="match status" value="1"/>
</dbReference>
<dbReference type="EMBL" id="JANQDX010000002">
    <property type="protein sequence ID" value="KAL0927251.1"/>
    <property type="molecule type" value="Genomic_DNA"/>
</dbReference>
<protein>
    <submittedName>
        <fullName evidence="1">Uncharacterized protein</fullName>
    </submittedName>
</protein>
<keyword evidence="2" id="KW-1185">Reference proteome</keyword>
<reference evidence="1 2" key="1">
    <citation type="journal article" date="2024" name="Plant Biotechnol. J.">
        <title>Dendrobium thyrsiflorum genome and its molecular insights into genes involved in important horticultural traits.</title>
        <authorList>
            <person name="Chen B."/>
            <person name="Wang J.Y."/>
            <person name="Zheng P.J."/>
            <person name="Li K.L."/>
            <person name="Liang Y.M."/>
            <person name="Chen X.F."/>
            <person name="Zhang C."/>
            <person name="Zhao X."/>
            <person name="He X."/>
            <person name="Zhang G.Q."/>
            <person name="Liu Z.J."/>
            <person name="Xu Q."/>
        </authorList>
    </citation>
    <scope>NUCLEOTIDE SEQUENCE [LARGE SCALE GENOMIC DNA]</scope>
    <source>
        <strain evidence="1">GZMU011</strain>
    </source>
</reference>